<keyword evidence="2" id="KW-1185">Reference proteome</keyword>
<organism evidence="1 2">
    <name type="scientific">Sunxiuqinia dokdonensis</name>
    <dbReference type="NCBI Taxonomy" id="1409788"/>
    <lineage>
        <taxon>Bacteria</taxon>
        <taxon>Pseudomonadati</taxon>
        <taxon>Bacteroidota</taxon>
        <taxon>Bacteroidia</taxon>
        <taxon>Marinilabiliales</taxon>
        <taxon>Prolixibacteraceae</taxon>
        <taxon>Sunxiuqinia</taxon>
    </lineage>
</organism>
<evidence type="ECO:0000313" key="2">
    <source>
        <dbReference type="Proteomes" id="UP000036958"/>
    </source>
</evidence>
<sequence>MMDIYAPTMNKYLQIDCSAVTKSGFFFFSLVILRFLE</sequence>
<accession>A0A0L8VCP2</accession>
<comment type="caution">
    <text evidence="1">The sequence shown here is derived from an EMBL/GenBank/DDBJ whole genome shotgun (WGS) entry which is preliminary data.</text>
</comment>
<protein>
    <submittedName>
        <fullName evidence="1">Uncharacterized protein</fullName>
    </submittedName>
</protein>
<proteinExistence type="predicted"/>
<evidence type="ECO:0000313" key="1">
    <source>
        <dbReference type="EMBL" id="KOH46128.1"/>
    </source>
</evidence>
<name>A0A0L8VCP2_9BACT</name>
<dbReference type="EMBL" id="LGIA01000044">
    <property type="protein sequence ID" value="KOH46128.1"/>
    <property type="molecule type" value="Genomic_DNA"/>
</dbReference>
<gene>
    <name evidence="1" type="ORF">NC99_10400</name>
</gene>
<dbReference type="AlphaFoldDB" id="A0A0L8VCP2"/>
<dbReference type="Proteomes" id="UP000036958">
    <property type="component" value="Unassembled WGS sequence"/>
</dbReference>
<reference evidence="2" key="1">
    <citation type="submission" date="2015-07" db="EMBL/GenBank/DDBJ databases">
        <title>Genome sequencing of Sunxiuqinia dokdonensis strain SK.</title>
        <authorList>
            <person name="Ahn S."/>
            <person name="Kim B.-C."/>
        </authorList>
    </citation>
    <scope>NUCLEOTIDE SEQUENCE [LARGE SCALE GENOMIC DNA]</scope>
    <source>
        <strain evidence="2">SK</strain>
    </source>
</reference>